<keyword evidence="2" id="KW-0862">Zinc</keyword>
<name>A0A3E3ED70_9FIRM</name>
<dbReference type="RefSeq" id="WP_117581784.1">
    <property type="nucleotide sequence ID" value="NZ_QUSL01000019.1"/>
</dbReference>
<dbReference type="GO" id="GO:0046872">
    <property type="term" value="F:metal ion binding"/>
    <property type="evidence" value="ECO:0007669"/>
    <property type="project" value="UniProtKB-KW"/>
</dbReference>
<dbReference type="InterPro" id="IPR011051">
    <property type="entry name" value="RmlC_Cupin_sf"/>
</dbReference>
<dbReference type="SUPFAM" id="SSF51182">
    <property type="entry name" value="RmlC-like cupins"/>
    <property type="match status" value="1"/>
</dbReference>
<sequence length="572" mass="65647">MSNYDNSPYIKINGYDNDAYSGYAQIDKKIKESLGNKKIVVVDCYLGINDRELLNVLIKKLTPAHVILSEDIFYDGKKLTEMMQVNLTEDRVRGVMYYGTIRDYVDEAKLAKIQKFVKNKEGIVLVYGFGASLITKGDLLIYADLTRWEIQLRYRAGLPNFKQSNYDEDPLIKNKRGYFIEWRIADKHKREIFEDIDLYLDTNCSNKPKMITGIAFRNALRSVCNQPFRLVPYFDPGVWGGQWMKEVCNLDKSKSNYAWSFDGVPEENSINLKFGDIVIATPALNVVMYQAIELLGAKNYARFGAEFPIRFDLLDTMGGGNLSLQVHPTTEYIKSHFGMPYTQDESYYILDCDGGGVYLGLKENINSDEFINDLERANEGNQSFDADKYINFFPAKKHNHFLIPAGTIHCSSANCVVLEVSATPYIFTFKLWDWDRVGLDGKPRPIHVEDGKKVIDYQRTTTWVESNLVNNFTEIEKSDEYTEVKTGLHELEFIETRVITTKQKIYQQTNKSVVMMNLVAGESAVIKSPKNKFEPYTVHYAETFIVPAQVGEFTIEPFDKNEIKVLKAYVRN</sequence>
<gene>
    <name evidence="3" type="ORF">DXB93_11695</name>
</gene>
<dbReference type="InterPro" id="IPR051804">
    <property type="entry name" value="Carb_Metab_Reg_Kinase/Isom"/>
</dbReference>
<dbReference type="EMBL" id="QUSL01000019">
    <property type="protein sequence ID" value="RGD84013.1"/>
    <property type="molecule type" value="Genomic_DNA"/>
</dbReference>
<protein>
    <submittedName>
        <fullName evidence="3">Mannose-6-phosphate isomerase</fullName>
    </submittedName>
</protein>
<evidence type="ECO:0000256" key="1">
    <source>
        <dbReference type="ARBA" id="ARBA00022723"/>
    </source>
</evidence>
<comment type="caution">
    <text evidence="3">The sequence shown here is derived from an EMBL/GenBank/DDBJ whole genome shotgun (WGS) entry which is preliminary data.</text>
</comment>
<evidence type="ECO:0000313" key="4">
    <source>
        <dbReference type="Proteomes" id="UP000261032"/>
    </source>
</evidence>
<evidence type="ECO:0000313" key="3">
    <source>
        <dbReference type="EMBL" id="RGD84013.1"/>
    </source>
</evidence>
<dbReference type="GO" id="GO:0016853">
    <property type="term" value="F:isomerase activity"/>
    <property type="evidence" value="ECO:0007669"/>
    <property type="project" value="UniProtKB-KW"/>
</dbReference>
<dbReference type="CDD" id="cd07010">
    <property type="entry name" value="cupin_PMI_type_I_N_bac"/>
    <property type="match status" value="1"/>
</dbReference>
<organism evidence="3 4">
    <name type="scientific">Thomasclavelia ramosa</name>
    <dbReference type="NCBI Taxonomy" id="1547"/>
    <lineage>
        <taxon>Bacteria</taxon>
        <taxon>Bacillati</taxon>
        <taxon>Bacillota</taxon>
        <taxon>Erysipelotrichia</taxon>
        <taxon>Erysipelotrichales</taxon>
        <taxon>Coprobacillaceae</taxon>
        <taxon>Thomasclavelia</taxon>
    </lineage>
</organism>
<dbReference type="Proteomes" id="UP000261032">
    <property type="component" value="Unassembled WGS sequence"/>
</dbReference>
<dbReference type="PANTHER" id="PTHR42742:SF3">
    <property type="entry name" value="FRUCTOKINASE"/>
    <property type="match status" value="1"/>
</dbReference>
<accession>A0A3E3ED70</accession>
<proteinExistence type="predicted"/>
<dbReference type="AlphaFoldDB" id="A0A3E3ED70"/>
<keyword evidence="3" id="KW-0413">Isomerase</keyword>
<dbReference type="Gene3D" id="2.60.120.10">
    <property type="entry name" value="Jelly Rolls"/>
    <property type="match status" value="1"/>
</dbReference>
<dbReference type="InterPro" id="IPR014710">
    <property type="entry name" value="RmlC-like_jellyroll"/>
</dbReference>
<evidence type="ECO:0000256" key="2">
    <source>
        <dbReference type="ARBA" id="ARBA00022833"/>
    </source>
</evidence>
<dbReference type="PANTHER" id="PTHR42742">
    <property type="entry name" value="TRANSCRIPTIONAL REPRESSOR MPRA"/>
    <property type="match status" value="1"/>
</dbReference>
<keyword evidence="1" id="KW-0479">Metal-binding</keyword>
<reference evidence="3 4" key="1">
    <citation type="submission" date="2018-08" db="EMBL/GenBank/DDBJ databases">
        <title>A genome reference for cultivated species of the human gut microbiota.</title>
        <authorList>
            <person name="Zou Y."/>
            <person name="Xue W."/>
            <person name="Luo G."/>
        </authorList>
    </citation>
    <scope>NUCLEOTIDE SEQUENCE [LARGE SCALE GENOMIC DNA]</scope>
    <source>
        <strain evidence="3 4">OM06-4</strain>
    </source>
</reference>